<proteinExistence type="predicted"/>
<dbReference type="InterPro" id="IPR045706">
    <property type="entry name" value="DUF6062"/>
</dbReference>
<reference evidence="1 2" key="1">
    <citation type="submission" date="2015-07" db="EMBL/GenBank/DDBJ databases">
        <title>Whole genome sequence of Thermanaerothrix daxensis DSM 23592.</title>
        <authorList>
            <person name="Hemp J."/>
            <person name="Ward L.M."/>
            <person name="Pace L.A."/>
            <person name="Fischer W.W."/>
        </authorList>
    </citation>
    <scope>NUCLEOTIDE SEQUENCE [LARGE SCALE GENOMIC DNA]</scope>
    <source>
        <strain evidence="1 2">GNS-1</strain>
    </source>
</reference>
<dbReference type="STRING" id="869279.SE15_13325"/>
<accession>A0A0P6XZV3</accession>
<evidence type="ECO:0000313" key="2">
    <source>
        <dbReference type="Proteomes" id="UP000050544"/>
    </source>
</evidence>
<comment type="caution">
    <text evidence="1">The sequence shown here is derived from an EMBL/GenBank/DDBJ whole genome shotgun (WGS) entry which is preliminary data.</text>
</comment>
<evidence type="ECO:0000313" key="1">
    <source>
        <dbReference type="EMBL" id="KPL82081.1"/>
    </source>
</evidence>
<protein>
    <submittedName>
        <fullName evidence="1">Uncharacterized protein</fullName>
    </submittedName>
</protein>
<sequence length="250" mass="28863">MSFLSAVFDLKTLLNQPGCPVCKIYDRAAWRYVESLHWENINDPATRQTFLAAWGYCPAHTRLVAQVEQAMFNDWLGTNILYESLSLYVRQELARVLEHLPRLERPRGRLVRFLRRLRTPRRSPASPPACPICTTAESSARNALAGLLEALEHQAEDWQPLYRESDGLCLRHLRLALTLAETYPQAVRFVLQTRLARLDAQIAAMGEYIRKHAWEYRNEPMSEAEQRAWQENLAFFSGYAPSDLLHRKPG</sequence>
<gene>
    <name evidence="1" type="ORF">SE15_13325</name>
</gene>
<dbReference type="Proteomes" id="UP000050544">
    <property type="component" value="Unassembled WGS sequence"/>
</dbReference>
<dbReference type="Pfam" id="PF19538">
    <property type="entry name" value="DUF6062"/>
    <property type="match status" value="1"/>
</dbReference>
<keyword evidence="2" id="KW-1185">Reference proteome</keyword>
<organism evidence="1 2">
    <name type="scientific">Thermanaerothrix daxensis</name>
    <dbReference type="NCBI Taxonomy" id="869279"/>
    <lineage>
        <taxon>Bacteria</taxon>
        <taxon>Bacillati</taxon>
        <taxon>Chloroflexota</taxon>
        <taxon>Anaerolineae</taxon>
        <taxon>Anaerolineales</taxon>
        <taxon>Anaerolineaceae</taxon>
        <taxon>Thermanaerothrix</taxon>
    </lineage>
</organism>
<dbReference type="RefSeq" id="WP_054522611.1">
    <property type="nucleotide sequence ID" value="NZ_LGKO01000006.1"/>
</dbReference>
<dbReference type="AlphaFoldDB" id="A0A0P6XZV3"/>
<dbReference type="OrthoDB" id="9810814at2"/>
<name>A0A0P6XZV3_9CHLR</name>
<dbReference type="EMBL" id="LGKO01000006">
    <property type="protein sequence ID" value="KPL82081.1"/>
    <property type="molecule type" value="Genomic_DNA"/>
</dbReference>